<accession>A0ACC2BGR8</accession>
<gene>
    <name evidence="1" type="ORF">O6H91_15G029600</name>
</gene>
<protein>
    <submittedName>
        <fullName evidence="1">Uncharacterized protein</fullName>
    </submittedName>
</protein>
<dbReference type="EMBL" id="CM055106">
    <property type="protein sequence ID" value="KAJ7529003.1"/>
    <property type="molecule type" value="Genomic_DNA"/>
</dbReference>
<organism evidence="1 2">
    <name type="scientific">Diphasiastrum complanatum</name>
    <name type="common">Issler's clubmoss</name>
    <name type="synonym">Lycopodium complanatum</name>
    <dbReference type="NCBI Taxonomy" id="34168"/>
    <lineage>
        <taxon>Eukaryota</taxon>
        <taxon>Viridiplantae</taxon>
        <taxon>Streptophyta</taxon>
        <taxon>Embryophyta</taxon>
        <taxon>Tracheophyta</taxon>
        <taxon>Lycopodiopsida</taxon>
        <taxon>Lycopodiales</taxon>
        <taxon>Lycopodiaceae</taxon>
        <taxon>Lycopodioideae</taxon>
        <taxon>Diphasiastrum</taxon>
    </lineage>
</organism>
<evidence type="ECO:0000313" key="1">
    <source>
        <dbReference type="EMBL" id="KAJ7529003.1"/>
    </source>
</evidence>
<name>A0ACC2BGR8_DIPCM</name>
<comment type="caution">
    <text evidence="1">The sequence shown here is derived from an EMBL/GenBank/DDBJ whole genome shotgun (WGS) entry which is preliminary data.</text>
</comment>
<reference evidence="2" key="1">
    <citation type="journal article" date="2024" name="Proc. Natl. Acad. Sci. U.S.A.">
        <title>Extraordinary preservation of gene collinearity over three hundred million years revealed in homosporous lycophytes.</title>
        <authorList>
            <person name="Li C."/>
            <person name="Wickell D."/>
            <person name="Kuo L.Y."/>
            <person name="Chen X."/>
            <person name="Nie B."/>
            <person name="Liao X."/>
            <person name="Peng D."/>
            <person name="Ji J."/>
            <person name="Jenkins J."/>
            <person name="Williams M."/>
            <person name="Shu S."/>
            <person name="Plott C."/>
            <person name="Barry K."/>
            <person name="Rajasekar S."/>
            <person name="Grimwood J."/>
            <person name="Han X."/>
            <person name="Sun S."/>
            <person name="Hou Z."/>
            <person name="He W."/>
            <person name="Dai G."/>
            <person name="Sun C."/>
            <person name="Schmutz J."/>
            <person name="Leebens-Mack J.H."/>
            <person name="Li F.W."/>
            <person name="Wang L."/>
        </authorList>
    </citation>
    <scope>NUCLEOTIDE SEQUENCE [LARGE SCALE GENOMIC DNA]</scope>
    <source>
        <strain evidence="2">cv. PW_Plant_1</strain>
    </source>
</reference>
<proteinExistence type="predicted"/>
<evidence type="ECO:0000313" key="2">
    <source>
        <dbReference type="Proteomes" id="UP001162992"/>
    </source>
</evidence>
<keyword evidence="2" id="KW-1185">Reference proteome</keyword>
<dbReference type="Proteomes" id="UP001162992">
    <property type="component" value="Chromosome 15"/>
</dbReference>
<sequence>MSSGEEYCCFVGGISFSMSDRELEEVFRPYARVLKAQVILDRDTGRSRGFGFVTFADAKSMHEAISQFHGKELDGRVISVTKAVPRSEGFGGDRGYDGYPHARGRAYGAGSECFKCGRSGHWARDCPSGSVGKFSSRDQYVSNRGDRYGGRDYDDGRYARDYGRGRYGDPGQDRFGQYNDRYSNGDRYGGGRSDGHRDREYDRDGGRDSSRYGGGGPLRSKGNYRDRAGPYDRPSAGRGGRQTVEKASTGQSV</sequence>